<gene>
    <name evidence="2" type="ORF">BaRGS_00035109</name>
</gene>
<feature type="non-terminal residue" evidence="2">
    <location>
        <position position="1"/>
    </location>
</feature>
<dbReference type="Proteomes" id="UP001519460">
    <property type="component" value="Unassembled WGS sequence"/>
</dbReference>
<feature type="region of interest" description="Disordered" evidence="1">
    <location>
        <begin position="25"/>
        <end position="52"/>
    </location>
</feature>
<evidence type="ECO:0000313" key="3">
    <source>
        <dbReference type="Proteomes" id="UP001519460"/>
    </source>
</evidence>
<keyword evidence="3" id="KW-1185">Reference proteome</keyword>
<evidence type="ECO:0000313" key="2">
    <source>
        <dbReference type="EMBL" id="KAK7473631.1"/>
    </source>
</evidence>
<name>A0ABD0JFM4_9CAEN</name>
<reference evidence="2 3" key="1">
    <citation type="journal article" date="2023" name="Sci. Data">
        <title>Genome assembly of the Korean intertidal mud-creeper Batillaria attramentaria.</title>
        <authorList>
            <person name="Patra A.K."/>
            <person name="Ho P.T."/>
            <person name="Jun S."/>
            <person name="Lee S.J."/>
            <person name="Kim Y."/>
            <person name="Won Y.J."/>
        </authorList>
    </citation>
    <scope>NUCLEOTIDE SEQUENCE [LARGE SCALE GENOMIC DNA]</scope>
    <source>
        <strain evidence="2">Wonlab-2016</strain>
    </source>
</reference>
<organism evidence="2 3">
    <name type="scientific">Batillaria attramentaria</name>
    <dbReference type="NCBI Taxonomy" id="370345"/>
    <lineage>
        <taxon>Eukaryota</taxon>
        <taxon>Metazoa</taxon>
        <taxon>Spiralia</taxon>
        <taxon>Lophotrochozoa</taxon>
        <taxon>Mollusca</taxon>
        <taxon>Gastropoda</taxon>
        <taxon>Caenogastropoda</taxon>
        <taxon>Sorbeoconcha</taxon>
        <taxon>Cerithioidea</taxon>
        <taxon>Batillariidae</taxon>
        <taxon>Batillaria</taxon>
    </lineage>
</organism>
<accession>A0ABD0JFM4</accession>
<proteinExistence type="predicted"/>
<sequence>RIGQTNEDRKSKKTLRHYLVVKAMEKQQDRTRAKRRKKTYKPVQLGEDECWH</sequence>
<dbReference type="EMBL" id="JACVVK020000462">
    <property type="protein sequence ID" value="KAK7473631.1"/>
    <property type="molecule type" value="Genomic_DNA"/>
</dbReference>
<protein>
    <submittedName>
        <fullName evidence="2">Uncharacterized protein</fullName>
    </submittedName>
</protein>
<dbReference type="AlphaFoldDB" id="A0ABD0JFM4"/>
<comment type="caution">
    <text evidence="2">The sequence shown here is derived from an EMBL/GenBank/DDBJ whole genome shotgun (WGS) entry which is preliminary data.</text>
</comment>
<evidence type="ECO:0000256" key="1">
    <source>
        <dbReference type="SAM" id="MobiDB-lite"/>
    </source>
</evidence>